<dbReference type="EMBL" id="PVXQ01000005">
    <property type="protein sequence ID" value="PRR83707.1"/>
    <property type="molecule type" value="Genomic_DNA"/>
</dbReference>
<dbReference type="RefSeq" id="WP_106058691.1">
    <property type="nucleotide sequence ID" value="NZ_PVXQ01000005.1"/>
</dbReference>
<sequence length="302" mass="33392">MKRDAVIISAVRTAVGKYGGSLASIKDYELGSIVIKEAVKRSNIDQNEIDDVYFGNILGLPGNVAKVCAIGEGLPDHIPATTIDRQCASSLETVGIATAMIKSCMGDIYVVGGCESMTNKPYYLERGKKPYQMAAPKFLESMFVPPEFEQISMGETAENILDIYPFSRMELDEFSFKSHLRALKAIKDNKFKDEIIPVKVRLGKKEFIFDIDESPRKEINMEALSKLSSIFRVGGEVTAGNSIGDKAMQKAAEIMSASAIDILLDPIIIKEAKQEFNDRLGTRIYKTLLPIDIEPPLKINLK</sequence>
<comment type="caution">
    <text evidence="7">The sequence shown here is derived from an EMBL/GenBank/DDBJ whole genome shotgun (WGS) entry which is preliminary data.</text>
</comment>
<dbReference type="EC" id="2.3.1.9" evidence="2"/>
<dbReference type="SUPFAM" id="SSF53901">
    <property type="entry name" value="Thiolase-like"/>
    <property type="match status" value="1"/>
</dbReference>
<dbReference type="PANTHER" id="PTHR18919">
    <property type="entry name" value="ACETYL-COA C-ACYLTRANSFERASE"/>
    <property type="match status" value="1"/>
</dbReference>
<evidence type="ECO:0000256" key="1">
    <source>
        <dbReference type="ARBA" id="ARBA00010982"/>
    </source>
</evidence>
<evidence type="ECO:0000256" key="2">
    <source>
        <dbReference type="ARBA" id="ARBA00012705"/>
    </source>
</evidence>
<comment type="similarity">
    <text evidence="1">Belongs to the thiolase-like superfamily. Thiolase family.</text>
</comment>
<evidence type="ECO:0000259" key="6">
    <source>
        <dbReference type="Pfam" id="PF00108"/>
    </source>
</evidence>
<dbReference type="InterPro" id="IPR016039">
    <property type="entry name" value="Thiolase-like"/>
</dbReference>
<protein>
    <recommendedName>
        <fullName evidence="2">acetyl-CoA C-acetyltransferase</fullName>
        <ecNumber evidence="2">2.3.1.9</ecNumber>
    </recommendedName>
    <alternativeName>
        <fullName evidence="5">Acetoacetyl-CoA thiolase</fullName>
    </alternativeName>
</protein>
<dbReference type="GO" id="GO:0003985">
    <property type="term" value="F:acetyl-CoA C-acetyltransferase activity"/>
    <property type="evidence" value="ECO:0007669"/>
    <property type="project" value="UniProtKB-EC"/>
</dbReference>
<keyword evidence="8" id="KW-1185">Reference proteome</keyword>
<keyword evidence="4 7" id="KW-0012">Acyltransferase</keyword>
<dbReference type="InterPro" id="IPR002155">
    <property type="entry name" value="Thiolase"/>
</dbReference>
<accession>A0A2T0BIM9</accession>
<organism evidence="7 8">
    <name type="scientific">Clostridium vincentii</name>
    <dbReference type="NCBI Taxonomy" id="52704"/>
    <lineage>
        <taxon>Bacteria</taxon>
        <taxon>Bacillati</taxon>
        <taxon>Bacillota</taxon>
        <taxon>Clostridia</taxon>
        <taxon>Eubacteriales</taxon>
        <taxon>Clostridiaceae</taxon>
        <taxon>Clostridium</taxon>
    </lineage>
</organism>
<dbReference type="PANTHER" id="PTHR18919:SF107">
    <property type="entry name" value="ACETYL-COA ACETYLTRANSFERASE, CYTOSOLIC"/>
    <property type="match status" value="1"/>
</dbReference>
<dbReference type="Proteomes" id="UP000239471">
    <property type="component" value="Unassembled WGS sequence"/>
</dbReference>
<name>A0A2T0BIM9_9CLOT</name>
<evidence type="ECO:0000256" key="5">
    <source>
        <dbReference type="ARBA" id="ARBA00030755"/>
    </source>
</evidence>
<feature type="domain" description="Thiolase N-terminal" evidence="6">
    <location>
        <begin position="6"/>
        <end position="242"/>
    </location>
</feature>
<dbReference type="InterPro" id="IPR020616">
    <property type="entry name" value="Thiolase_N"/>
</dbReference>
<proteinExistence type="inferred from homology"/>
<reference evidence="7 8" key="1">
    <citation type="submission" date="2018-03" db="EMBL/GenBank/DDBJ databases">
        <title>Genome sequence of Clostridium vincentii DSM 10228.</title>
        <authorList>
            <person name="Poehlein A."/>
            <person name="Daniel R."/>
        </authorList>
    </citation>
    <scope>NUCLEOTIDE SEQUENCE [LARGE SCALE GENOMIC DNA]</scope>
    <source>
        <strain evidence="7 8">DSM 10228</strain>
    </source>
</reference>
<evidence type="ECO:0000313" key="8">
    <source>
        <dbReference type="Proteomes" id="UP000239471"/>
    </source>
</evidence>
<keyword evidence="3 7" id="KW-0808">Transferase</keyword>
<dbReference type="OrthoDB" id="9764892at2"/>
<dbReference type="AlphaFoldDB" id="A0A2T0BIM9"/>
<evidence type="ECO:0000256" key="4">
    <source>
        <dbReference type="ARBA" id="ARBA00023315"/>
    </source>
</evidence>
<gene>
    <name evidence="7" type="primary">thlA_1</name>
    <name evidence="7" type="ORF">CLVI_06540</name>
</gene>
<evidence type="ECO:0000256" key="3">
    <source>
        <dbReference type="ARBA" id="ARBA00022679"/>
    </source>
</evidence>
<dbReference type="Pfam" id="PF00108">
    <property type="entry name" value="Thiolase_N"/>
    <property type="match status" value="1"/>
</dbReference>
<dbReference type="Gene3D" id="3.40.47.10">
    <property type="match status" value="1"/>
</dbReference>
<evidence type="ECO:0000313" key="7">
    <source>
        <dbReference type="EMBL" id="PRR83707.1"/>
    </source>
</evidence>
<dbReference type="CDD" id="cd00751">
    <property type="entry name" value="thiolase"/>
    <property type="match status" value="1"/>
</dbReference>